<comment type="caution">
    <text evidence="6">The sequence shown here is derived from an EMBL/GenBank/DDBJ whole genome shotgun (WGS) entry which is preliminary data.</text>
</comment>
<sequence>MELNPDYIKENLSEIGKREGLNLLRELINSSNDSNIRKKALENFGMIEDENNYSFFEQIFLSDENLDIRLIAGKILKDKYLTHKKLSRLLEYTLKELDNVDQKIFAIRTLNSMDSVKTRKILTEYLKEFIKIKFKDKNYNLQLTYDYKLPIPTNIIEIFINLILSDFYEYKCRYFVSLRRGKIVALNCESSNLREISDIYGFYLLNSLEHLSLQRNNLRIISNLQHLTQLKTLNLSHNKLEKIENLQSLDKLEELHLSNNKICRIENLESLPNLKKLTLSDNSIKLIENLNSLIWLEVLNLSHNDISNINNM</sequence>
<evidence type="ECO:0008006" key="7">
    <source>
        <dbReference type="Google" id="ProtNLM"/>
    </source>
</evidence>
<dbReference type="Pfam" id="PF14580">
    <property type="entry name" value="LRR_9"/>
    <property type="match status" value="1"/>
</dbReference>
<keyword evidence="3" id="KW-0677">Repeat</keyword>
<protein>
    <recommendedName>
        <fullName evidence="7">Leucine-rich repeat domain-containing protein</fullName>
    </recommendedName>
</protein>
<accession>X0ZTM3</accession>
<dbReference type="InterPro" id="IPR032675">
    <property type="entry name" value="LRR_dom_sf"/>
</dbReference>
<dbReference type="PANTHER" id="PTHR45973">
    <property type="entry name" value="PROTEIN PHOSPHATASE 1 REGULATORY SUBUNIT SDS22-RELATED"/>
    <property type="match status" value="1"/>
</dbReference>
<evidence type="ECO:0000256" key="2">
    <source>
        <dbReference type="ARBA" id="ARBA00022614"/>
    </source>
</evidence>
<dbReference type="SMART" id="SM00369">
    <property type="entry name" value="LRR_TYP"/>
    <property type="match status" value="4"/>
</dbReference>
<dbReference type="PRINTS" id="PR00019">
    <property type="entry name" value="LEURICHRPT"/>
</dbReference>
<evidence type="ECO:0000256" key="3">
    <source>
        <dbReference type="ARBA" id="ARBA00022737"/>
    </source>
</evidence>
<proteinExistence type="predicted"/>
<name>X0ZTM3_9ZZZZ</name>
<dbReference type="EMBL" id="BART01006450">
    <property type="protein sequence ID" value="GAG63793.1"/>
    <property type="molecule type" value="Genomic_DNA"/>
</dbReference>
<gene>
    <name evidence="6" type="ORF">S01H4_14714</name>
</gene>
<keyword evidence="5" id="KW-0966">Cell projection</keyword>
<evidence type="ECO:0000313" key="6">
    <source>
        <dbReference type="EMBL" id="GAG63793.1"/>
    </source>
</evidence>
<dbReference type="PROSITE" id="PS51450">
    <property type="entry name" value="LRR"/>
    <property type="match status" value="5"/>
</dbReference>
<dbReference type="AlphaFoldDB" id="X0ZTM3"/>
<organism evidence="6">
    <name type="scientific">marine sediment metagenome</name>
    <dbReference type="NCBI Taxonomy" id="412755"/>
    <lineage>
        <taxon>unclassified sequences</taxon>
        <taxon>metagenomes</taxon>
        <taxon>ecological metagenomes</taxon>
    </lineage>
</organism>
<evidence type="ECO:0000256" key="5">
    <source>
        <dbReference type="ARBA" id="ARBA00023273"/>
    </source>
</evidence>
<dbReference type="SUPFAM" id="SSF52075">
    <property type="entry name" value="Outer arm dynein light chain 1"/>
    <property type="match status" value="1"/>
</dbReference>
<dbReference type="Gene3D" id="3.80.10.10">
    <property type="entry name" value="Ribonuclease Inhibitor"/>
    <property type="match status" value="1"/>
</dbReference>
<evidence type="ECO:0000256" key="1">
    <source>
        <dbReference type="ARBA" id="ARBA00004138"/>
    </source>
</evidence>
<dbReference type="SMART" id="SM00365">
    <property type="entry name" value="LRR_SD22"/>
    <property type="match status" value="4"/>
</dbReference>
<evidence type="ECO:0000256" key="4">
    <source>
        <dbReference type="ARBA" id="ARBA00023069"/>
    </source>
</evidence>
<reference evidence="6" key="1">
    <citation type="journal article" date="2014" name="Front. Microbiol.">
        <title>High frequency of phylogenetically diverse reductive dehalogenase-homologous genes in deep subseafloor sedimentary metagenomes.</title>
        <authorList>
            <person name="Kawai M."/>
            <person name="Futagami T."/>
            <person name="Toyoda A."/>
            <person name="Takaki Y."/>
            <person name="Nishi S."/>
            <person name="Hori S."/>
            <person name="Arai W."/>
            <person name="Tsubouchi T."/>
            <person name="Morono Y."/>
            <person name="Uchiyama I."/>
            <person name="Ito T."/>
            <person name="Fujiyama A."/>
            <person name="Inagaki F."/>
            <person name="Takami H."/>
        </authorList>
    </citation>
    <scope>NUCLEOTIDE SEQUENCE</scope>
    <source>
        <strain evidence="6">Expedition CK06-06</strain>
    </source>
</reference>
<dbReference type="InterPro" id="IPR001611">
    <property type="entry name" value="Leu-rich_rpt"/>
</dbReference>
<dbReference type="InterPro" id="IPR003591">
    <property type="entry name" value="Leu-rich_rpt_typical-subtyp"/>
</dbReference>
<dbReference type="PANTHER" id="PTHR45973:SF9">
    <property type="entry name" value="LEUCINE-RICH REPEAT-CONTAINING PROTEIN 46"/>
    <property type="match status" value="1"/>
</dbReference>
<keyword evidence="4" id="KW-0969">Cilium</keyword>
<dbReference type="InterPro" id="IPR016024">
    <property type="entry name" value="ARM-type_fold"/>
</dbReference>
<dbReference type="SUPFAM" id="SSF48371">
    <property type="entry name" value="ARM repeat"/>
    <property type="match status" value="1"/>
</dbReference>
<dbReference type="InterPro" id="IPR050576">
    <property type="entry name" value="Cilia_flagella_integrity"/>
</dbReference>
<keyword evidence="2" id="KW-0433">Leucine-rich repeat</keyword>
<comment type="subcellular location">
    <subcellularLocation>
        <location evidence="1">Cell projection</location>
        <location evidence="1">Cilium</location>
    </subcellularLocation>
</comment>